<evidence type="ECO:0000256" key="6">
    <source>
        <dbReference type="HAMAP-Rule" id="MF_00073"/>
    </source>
</evidence>
<organism evidence="8 9">
    <name type="scientific">Cytobacillus stercorigallinarum</name>
    <dbReference type="NCBI Taxonomy" id="2762240"/>
    <lineage>
        <taxon>Bacteria</taxon>
        <taxon>Bacillati</taxon>
        <taxon>Bacillota</taxon>
        <taxon>Bacilli</taxon>
        <taxon>Bacillales</taxon>
        <taxon>Bacillaceae</taxon>
        <taxon>Cytobacillus</taxon>
    </lineage>
</organism>
<dbReference type="Proteomes" id="UP000657931">
    <property type="component" value="Unassembled WGS sequence"/>
</dbReference>
<dbReference type="PANTHER" id="PTHR11078">
    <property type="entry name" value="N UTILIZATION SUBSTANCE PROTEIN B-RELATED"/>
    <property type="match status" value="1"/>
</dbReference>
<name>A0ABR8QK49_9BACI</name>
<evidence type="ECO:0000313" key="9">
    <source>
        <dbReference type="Proteomes" id="UP000657931"/>
    </source>
</evidence>
<proteinExistence type="inferred from homology"/>
<accession>A0ABR8QK49</accession>
<dbReference type="EMBL" id="JACSQT010000001">
    <property type="protein sequence ID" value="MBD7935908.1"/>
    <property type="molecule type" value="Genomic_DNA"/>
</dbReference>
<dbReference type="InterPro" id="IPR006027">
    <property type="entry name" value="NusB_RsmB_TIM44"/>
</dbReference>
<evidence type="ECO:0000256" key="3">
    <source>
        <dbReference type="ARBA" id="ARBA00022884"/>
    </source>
</evidence>
<comment type="similarity">
    <text evidence="1 6">Belongs to the NusB family.</text>
</comment>
<evidence type="ECO:0000313" key="8">
    <source>
        <dbReference type="EMBL" id="MBD7935908.1"/>
    </source>
</evidence>
<gene>
    <name evidence="6 8" type="primary">nusB</name>
    <name evidence="8" type="ORF">H9655_02610</name>
</gene>
<keyword evidence="3 6" id="KW-0694">RNA-binding</keyword>
<dbReference type="InterPro" id="IPR035926">
    <property type="entry name" value="NusB-like_sf"/>
</dbReference>
<dbReference type="HAMAP" id="MF_00073">
    <property type="entry name" value="NusB"/>
    <property type="match status" value="1"/>
</dbReference>
<dbReference type="CDD" id="cd00619">
    <property type="entry name" value="Terminator_NusB"/>
    <property type="match status" value="1"/>
</dbReference>
<comment type="function">
    <text evidence="6">Involved in transcription antitermination. Required for transcription of ribosomal RNA (rRNA) genes. Binds specifically to the boxA antiterminator sequence of the ribosomal RNA (rrn) operons.</text>
</comment>
<evidence type="ECO:0000256" key="2">
    <source>
        <dbReference type="ARBA" id="ARBA00022814"/>
    </source>
</evidence>
<feature type="domain" description="NusB/RsmB/TIM44" evidence="7">
    <location>
        <begin position="5"/>
        <end position="126"/>
    </location>
</feature>
<keyword evidence="4 6" id="KW-0805">Transcription regulation</keyword>
<dbReference type="SUPFAM" id="SSF48013">
    <property type="entry name" value="NusB-like"/>
    <property type="match status" value="1"/>
</dbReference>
<sequence length="132" mass="15193">MKRRTAREKALQALFQIDLSGAEMNEAIHHVLDEQPEDSYLNHLVRGVLHHKAAIDELISNNLENWKLDRLATVDRNLLRLSTFEFAFSEEDIPVNVVINEAIEIAKMYGDDQSPKFINSVLSKIKDNHRTN</sequence>
<reference evidence="8 9" key="1">
    <citation type="submission" date="2020-08" db="EMBL/GenBank/DDBJ databases">
        <title>A Genomic Blueprint of the Chicken Gut Microbiome.</title>
        <authorList>
            <person name="Gilroy R."/>
            <person name="Ravi A."/>
            <person name="Getino M."/>
            <person name="Pursley I."/>
            <person name="Horton D.L."/>
            <person name="Alikhan N.-F."/>
            <person name="Baker D."/>
            <person name="Gharbi K."/>
            <person name="Hall N."/>
            <person name="Watson M."/>
            <person name="Adriaenssens E.M."/>
            <person name="Foster-Nyarko E."/>
            <person name="Jarju S."/>
            <person name="Secka A."/>
            <person name="Antonio M."/>
            <person name="Oren A."/>
            <person name="Chaudhuri R."/>
            <person name="La Ragione R.M."/>
            <person name="Hildebrand F."/>
            <person name="Pallen M.J."/>
        </authorList>
    </citation>
    <scope>NUCLEOTIDE SEQUENCE [LARGE SCALE GENOMIC DNA]</scope>
    <source>
        <strain evidence="8 9">Sa5YUA1</strain>
    </source>
</reference>
<dbReference type="Gene3D" id="1.10.940.10">
    <property type="entry name" value="NusB-like"/>
    <property type="match status" value="1"/>
</dbReference>
<evidence type="ECO:0000256" key="4">
    <source>
        <dbReference type="ARBA" id="ARBA00023015"/>
    </source>
</evidence>
<dbReference type="Pfam" id="PF01029">
    <property type="entry name" value="NusB"/>
    <property type="match status" value="1"/>
</dbReference>
<keyword evidence="2 6" id="KW-0889">Transcription antitermination</keyword>
<comment type="caution">
    <text evidence="8">The sequence shown here is derived from an EMBL/GenBank/DDBJ whole genome shotgun (WGS) entry which is preliminary data.</text>
</comment>
<dbReference type="PANTHER" id="PTHR11078:SF3">
    <property type="entry name" value="ANTITERMINATION NUSB DOMAIN-CONTAINING PROTEIN"/>
    <property type="match status" value="1"/>
</dbReference>
<evidence type="ECO:0000256" key="5">
    <source>
        <dbReference type="ARBA" id="ARBA00023163"/>
    </source>
</evidence>
<keyword evidence="5 6" id="KW-0804">Transcription</keyword>
<dbReference type="RefSeq" id="WP_191810579.1">
    <property type="nucleotide sequence ID" value="NZ_JACSQT010000001.1"/>
</dbReference>
<keyword evidence="9" id="KW-1185">Reference proteome</keyword>
<dbReference type="InterPro" id="IPR011605">
    <property type="entry name" value="NusB_fam"/>
</dbReference>
<evidence type="ECO:0000259" key="7">
    <source>
        <dbReference type="Pfam" id="PF01029"/>
    </source>
</evidence>
<protein>
    <recommendedName>
        <fullName evidence="6">Transcription antitermination protein NusB</fullName>
    </recommendedName>
    <alternativeName>
        <fullName evidence="6">Antitermination factor NusB</fullName>
    </alternativeName>
</protein>
<evidence type="ECO:0000256" key="1">
    <source>
        <dbReference type="ARBA" id="ARBA00005952"/>
    </source>
</evidence>
<dbReference type="NCBIfam" id="TIGR01951">
    <property type="entry name" value="nusB"/>
    <property type="match status" value="1"/>
</dbReference>